<feature type="region of interest" description="Disordered" evidence="1">
    <location>
        <begin position="54"/>
        <end position="76"/>
    </location>
</feature>
<gene>
    <name evidence="2" type="ORF">KIN20_027559</name>
</gene>
<protein>
    <submittedName>
        <fullName evidence="2">Uncharacterized protein</fullName>
    </submittedName>
</protein>
<evidence type="ECO:0000313" key="3">
    <source>
        <dbReference type="Proteomes" id="UP001196413"/>
    </source>
</evidence>
<organism evidence="2 3">
    <name type="scientific">Parelaphostrongylus tenuis</name>
    <name type="common">Meningeal worm</name>
    <dbReference type="NCBI Taxonomy" id="148309"/>
    <lineage>
        <taxon>Eukaryota</taxon>
        <taxon>Metazoa</taxon>
        <taxon>Ecdysozoa</taxon>
        <taxon>Nematoda</taxon>
        <taxon>Chromadorea</taxon>
        <taxon>Rhabditida</taxon>
        <taxon>Rhabditina</taxon>
        <taxon>Rhabditomorpha</taxon>
        <taxon>Strongyloidea</taxon>
        <taxon>Metastrongylidae</taxon>
        <taxon>Parelaphostrongylus</taxon>
    </lineage>
</organism>
<evidence type="ECO:0000313" key="2">
    <source>
        <dbReference type="EMBL" id="KAJ1366796.1"/>
    </source>
</evidence>
<dbReference type="Proteomes" id="UP001196413">
    <property type="component" value="Unassembled WGS sequence"/>
</dbReference>
<dbReference type="EMBL" id="JAHQIW010005662">
    <property type="protein sequence ID" value="KAJ1366796.1"/>
    <property type="molecule type" value="Genomic_DNA"/>
</dbReference>
<keyword evidence="3" id="KW-1185">Reference proteome</keyword>
<sequence length="76" mass="8728">MQHVLEILFGWQIAPTSWLNVQMRAQIKGSTPDSDRSRTTASYRTNFRSVLKKMTKGELKSASKKTEKEKTTPHHP</sequence>
<dbReference type="AlphaFoldDB" id="A0AAD5QZM7"/>
<name>A0AAD5QZM7_PARTN</name>
<accession>A0AAD5QZM7</accession>
<evidence type="ECO:0000256" key="1">
    <source>
        <dbReference type="SAM" id="MobiDB-lite"/>
    </source>
</evidence>
<feature type="compositionally biased region" description="Basic and acidic residues" evidence="1">
    <location>
        <begin position="55"/>
        <end position="76"/>
    </location>
</feature>
<reference evidence="2" key="1">
    <citation type="submission" date="2021-06" db="EMBL/GenBank/DDBJ databases">
        <title>Parelaphostrongylus tenuis whole genome reference sequence.</title>
        <authorList>
            <person name="Garwood T.J."/>
            <person name="Larsen P.A."/>
            <person name="Fountain-Jones N.M."/>
            <person name="Garbe J.R."/>
            <person name="Macchietto M.G."/>
            <person name="Kania S.A."/>
            <person name="Gerhold R.W."/>
            <person name="Richards J.E."/>
            <person name="Wolf T.M."/>
        </authorList>
    </citation>
    <scope>NUCLEOTIDE SEQUENCE</scope>
    <source>
        <strain evidence="2">MNPRO001-30</strain>
        <tissue evidence="2">Meninges</tissue>
    </source>
</reference>
<comment type="caution">
    <text evidence="2">The sequence shown here is derived from an EMBL/GenBank/DDBJ whole genome shotgun (WGS) entry which is preliminary data.</text>
</comment>
<proteinExistence type="predicted"/>